<dbReference type="PROSITE" id="PS00197">
    <property type="entry name" value="2FE2S_FER_1"/>
    <property type="match status" value="1"/>
</dbReference>
<dbReference type="Pfam" id="PF00175">
    <property type="entry name" value="NAD_binding_1"/>
    <property type="match status" value="1"/>
</dbReference>
<keyword evidence="11" id="KW-1185">Reference proteome</keyword>
<keyword evidence="5" id="KW-0560">Oxidoreductase</keyword>
<dbReference type="InterPro" id="IPR036010">
    <property type="entry name" value="2Fe-2S_ferredoxin-like_sf"/>
</dbReference>
<dbReference type="PRINTS" id="PR00409">
    <property type="entry name" value="PHDIOXRDTASE"/>
</dbReference>
<dbReference type="SUPFAM" id="SSF63380">
    <property type="entry name" value="Riboflavin synthase domain-like"/>
    <property type="match status" value="1"/>
</dbReference>
<evidence type="ECO:0000256" key="1">
    <source>
        <dbReference type="ARBA" id="ARBA00001974"/>
    </source>
</evidence>
<evidence type="ECO:0000256" key="2">
    <source>
        <dbReference type="ARBA" id="ARBA00022630"/>
    </source>
</evidence>
<evidence type="ECO:0000313" key="11">
    <source>
        <dbReference type="Proteomes" id="UP001431429"/>
    </source>
</evidence>
<dbReference type="InterPro" id="IPR017927">
    <property type="entry name" value="FAD-bd_FR_type"/>
</dbReference>
<evidence type="ECO:0000313" key="10">
    <source>
        <dbReference type="EMBL" id="MCM2389243.1"/>
    </source>
</evidence>
<evidence type="ECO:0000256" key="3">
    <source>
        <dbReference type="ARBA" id="ARBA00022714"/>
    </source>
</evidence>
<dbReference type="Pfam" id="PF00111">
    <property type="entry name" value="Fer2"/>
    <property type="match status" value="1"/>
</dbReference>
<name>A0ABT0UPD7_9ACTN</name>
<evidence type="ECO:0000256" key="7">
    <source>
        <dbReference type="ARBA" id="ARBA00023014"/>
    </source>
</evidence>
<evidence type="ECO:0000256" key="5">
    <source>
        <dbReference type="ARBA" id="ARBA00023002"/>
    </source>
</evidence>
<dbReference type="Gene3D" id="3.10.20.30">
    <property type="match status" value="1"/>
</dbReference>
<sequence length="329" mass="35154">MTDATAATGNDELRLRVTRLCWEADGVLSLTLADPHGNALPHWQPGAHLRLTLPTGVERHYSLCGDPADTGTYRVAVLHEPRGRGGSEYIHRFLRPGAVIAAGRPRNNFPLLPAARYLFVAGGIGITPLLPMLRAAEQSGAHWRLLYGGRSRASMAFLGELAGYGDRVRVSARDERGRLPLAAALAEANASAPAHEPVAVYCCGPEGLLDALDEQCAGRSGLRPHVERFKPPASQGVEESNTPVEVRCVRSGTTVEVSAKESVLDALLASGVKVHGSCREGICGTCEVTVRAGTPDHRDHILDAAEREAGQVMYPCVSRSLTPVLELDL</sequence>
<accession>A0ABT0UPD7</accession>
<dbReference type="InterPro" id="IPR050415">
    <property type="entry name" value="MRET"/>
</dbReference>
<dbReference type="EMBL" id="JAMQAW010000010">
    <property type="protein sequence ID" value="MCM2389243.1"/>
    <property type="molecule type" value="Genomic_DNA"/>
</dbReference>
<evidence type="ECO:0000259" key="9">
    <source>
        <dbReference type="PROSITE" id="PS51384"/>
    </source>
</evidence>
<dbReference type="Gene3D" id="2.40.30.10">
    <property type="entry name" value="Translation factors"/>
    <property type="match status" value="1"/>
</dbReference>
<dbReference type="CDD" id="cd06185">
    <property type="entry name" value="PDR_like"/>
    <property type="match status" value="1"/>
</dbReference>
<dbReference type="PANTHER" id="PTHR47354">
    <property type="entry name" value="NADH OXIDOREDUCTASE HCR"/>
    <property type="match status" value="1"/>
</dbReference>
<dbReference type="PANTHER" id="PTHR47354:SF1">
    <property type="entry name" value="CARNITINE MONOOXYGENASE REDUCTASE SUBUNIT"/>
    <property type="match status" value="1"/>
</dbReference>
<proteinExistence type="predicted"/>
<feature type="domain" description="FAD-binding FR-type" evidence="9">
    <location>
        <begin position="10"/>
        <end position="112"/>
    </location>
</feature>
<evidence type="ECO:0000256" key="6">
    <source>
        <dbReference type="ARBA" id="ARBA00023004"/>
    </source>
</evidence>
<keyword evidence="6" id="KW-0408">Iron</keyword>
<reference evidence="10" key="1">
    <citation type="submission" date="2022-06" db="EMBL/GenBank/DDBJ databases">
        <title>Genome public.</title>
        <authorList>
            <person name="Sun Q."/>
        </authorList>
    </citation>
    <scope>NUCLEOTIDE SEQUENCE</scope>
    <source>
        <strain evidence="10">CWNU-1</strain>
    </source>
</reference>
<evidence type="ECO:0000259" key="8">
    <source>
        <dbReference type="PROSITE" id="PS51085"/>
    </source>
</evidence>
<dbReference type="InterPro" id="IPR001041">
    <property type="entry name" value="2Fe-2S_ferredoxin-type"/>
</dbReference>
<comment type="caution">
    <text evidence="10">The sequence shown here is derived from an EMBL/GenBank/DDBJ whole genome shotgun (WGS) entry which is preliminary data.</text>
</comment>
<keyword evidence="4" id="KW-0479">Metal-binding</keyword>
<keyword evidence="7" id="KW-0411">Iron-sulfur</keyword>
<comment type="cofactor">
    <cofactor evidence="1">
        <name>FAD</name>
        <dbReference type="ChEBI" id="CHEBI:57692"/>
    </cofactor>
</comment>
<dbReference type="Gene3D" id="3.40.50.80">
    <property type="entry name" value="Nucleotide-binding domain of ferredoxin-NADP reductase (FNR) module"/>
    <property type="match status" value="1"/>
</dbReference>
<dbReference type="CDD" id="cd00207">
    <property type="entry name" value="fer2"/>
    <property type="match status" value="1"/>
</dbReference>
<dbReference type="Proteomes" id="UP001431429">
    <property type="component" value="Unassembled WGS sequence"/>
</dbReference>
<keyword evidence="3" id="KW-0001">2Fe-2S</keyword>
<dbReference type="PROSITE" id="PS51384">
    <property type="entry name" value="FAD_FR"/>
    <property type="match status" value="1"/>
</dbReference>
<keyword evidence="2" id="KW-0285">Flavoprotein</keyword>
<dbReference type="InterPro" id="IPR039261">
    <property type="entry name" value="FNR_nucleotide-bd"/>
</dbReference>
<dbReference type="InterPro" id="IPR012675">
    <property type="entry name" value="Beta-grasp_dom_sf"/>
</dbReference>
<evidence type="ECO:0000256" key="4">
    <source>
        <dbReference type="ARBA" id="ARBA00022723"/>
    </source>
</evidence>
<dbReference type="RefSeq" id="WP_250919579.1">
    <property type="nucleotide sequence ID" value="NZ_JAMQAW010000010.1"/>
</dbReference>
<dbReference type="InterPro" id="IPR001433">
    <property type="entry name" value="OxRdtase_FAD/NAD-bd"/>
</dbReference>
<dbReference type="InterPro" id="IPR017938">
    <property type="entry name" value="Riboflavin_synthase-like_b-brl"/>
</dbReference>
<gene>
    <name evidence="10" type="ORF">NBG84_13210</name>
</gene>
<feature type="domain" description="2Fe-2S ferredoxin-type" evidence="8">
    <location>
        <begin position="242"/>
        <end position="329"/>
    </location>
</feature>
<dbReference type="SUPFAM" id="SSF54292">
    <property type="entry name" value="2Fe-2S ferredoxin-like"/>
    <property type="match status" value="1"/>
</dbReference>
<dbReference type="PROSITE" id="PS51085">
    <property type="entry name" value="2FE2S_FER_2"/>
    <property type="match status" value="1"/>
</dbReference>
<dbReference type="InterPro" id="IPR006058">
    <property type="entry name" value="2Fe2S_fd_BS"/>
</dbReference>
<dbReference type="SUPFAM" id="SSF52343">
    <property type="entry name" value="Ferredoxin reductase-like, C-terminal NADP-linked domain"/>
    <property type="match status" value="1"/>
</dbReference>
<organism evidence="10 11">
    <name type="scientific">Streptomyces albipurpureus</name>
    <dbReference type="NCBI Taxonomy" id="2897419"/>
    <lineage>
        <taxon>Bacteria</taxon>
        <taxon>Bacillati</taxon>
        <taxon>Actinomycetota</taxon>
        <taxon>Actinomycetes</taxon>
        <taxon>Kitasatosporales</taxon>
        <taxon>Streptomycetaceae</taxon>
        <taxon>Streptomyces</taxon>
    </lineage>
</organism>
<protein>
    <submittedName>
        <fullName evidence="10">PDR/VanB family oxidoreductase</fullName>
    </submittedName>
</protein>